<accession>T1ENX5</accession>
<dbReference type="PROSITE" id="PS50262">
    <property type="entry name" value="G_PROTEIN_RECEP_F1_2"/>
    <property type="match status" value="1"/>
</dbReference>
<dbReference type="CTD" id="20198275"/>
<feature type="domain" description="G-protein coupled receptors family 1 profile" evidence="9">
    <location>
        <begin position="1"/>
        <end position="256"/>
    </location>
</feature>
<dbReference type="Proteomes" id="UP000015101">
    <property type="component" value="Unassembled WGS sequence"/>
</dbReference>
<dbReference type="PANTHER" id="PTHR46061:SF3">
    <property type="entry name" value="THYROTROPIN-RELEASING HORMONE RECEPTOR"/>
    <property type="match status" value="1"/>
</dbReference>
<dbReference type="KEGG" id="hro:HELRODRAFT_159354"/>
<evidence type="ECO:0000313" key="11">
    <source>
        <dbReference type="EnsemblMetazoa" id="HelroP159354"/>
    </source>
</evidence>
<keyword evidence="5 8" id="KW-1133">Transmembrane helix</keyword>
<dbReference type="SUPFAM" id="SSF81321">
    <property type="entry name" value="Family A G protein-coupled receptor-like"/>
    <property type="match status" value="1"/>
</dbReference>
<dbReference type="InterPro" id="IPR002120">
    <property type="entry name" value="TRH_rcpt_1"/>
</dbReference>
<keyword evidence="12" id="KW-1185">Reference proteome</keyword>
<dbReference type="InterPro" id="IPR000276">
    <property type="entry name" value="GPCR_Rhodpsn"/>
</dbReference>
<evidence type="ECO:0000256" key="4">
    <source>
        <dbReference type="ARBA" id="ARBA00022692"/>
    </source>
</evidence>
<evidence type="ECO:0000313" key="10">
    <source>
        <dbReference type="EMBL" id="ESO12770.1"/>
    </source>
</evidence>
<keyword evidence="6 8" id="KW-0472">Membrane</keyword>
<reference evidence="12" key="1">
    <citation type="submission" date="2012-12" db="EMBL/GenBank/DDBJ databases">
        <authorList>
            <person name="Hellsten U."/>
            <person name="Grimwood J."/>
            <person name="Chapman J.A."/>
            <person name="Shapiro H."/>
            <person name="Aerts A."/>
            <person name="Otillar R.P."/>
            <person name="Terry A.Y."/>
            <person name="Boore J.L."/>
            <person name="Simakov O."/>
            <person name="Marletaz F."/>
            <person name="Cho S.-J."/>
            <person name="Edsinger-Gonzales E."/>
            <person name="Havlak P."/>
            <person name="Kuo D.-H."/>
            <person name="Larsson T."/>
            <person name="Lv J."/>
            <person name="Arendt D."/>
            <person name="Savage R."/>
            <person name="Osoegawa K."/>
            <person name="de Jong P."/>
            <person name="Lindberg D.R."/>
            <person name="Seaver E.C."/>
            <person name="Weisblat D.A."/>
            <person name="Putnam N.H."/>
            <person name="Grigoriev I.V."/>
            <person name="Rokhsar D.S."/>
        </authorList>
    </citation>
    <scope>NUCLEOTIDE SEQUENCE</scope>
</reference>
<dbReference type="HOGENOM" id="CLU_829701_0_0_1"/>
<dbReference type="GO" id="GO:0004997">
    <property type="term" value="F:thyrotropin-releasing hormone receptor activity"/>
    <property type="evidence" value="ECO:0007669"/>
    <property type="project" value="InterPro"/>
</dbReference>
<dbReference type="InParanoid" id="T1ENX5"/>
<feature type="transmembrane region" description="Helical" evidence="8">
    <location>
        <begin position="199"/>
        <end position="215"/>
    </location>
</feature>
<protein>
    <recommendedName>
        <fullName evidence="3">Thyrotropin-releasing hormone receptor</fullName>
    </recommendedName>
    <alternativeName>
        <fullName evidence="7">Thyroliberin receptor</fullName>
    </alternativeName>
</protein>
<dbReference type="Gene3D" id="1.20.1070.10">
    <property type="entry name" value="Rhodopsin 7-helix transmembrane proteins"/>
    <property type="match status" value="1"/>
</dbReference>
<feature type="transmembrane region" description="Helical" evidence="8">
    <location>
        <begin position="84"/>
        <end position="102"/>
    </location>
</feature>
<organism evidence="11 12">
    <name type="scientific">Helobdella robusta</name>
    <name type="common">Californian leech</name>
    <dbReference type="NCBI Taxonomy" id="6412"/>
    <lineage>
        <taxon>Eukaryota</taxon>
        <taxon>Metazoa</taxon>
        <taxon>Spiralia</taxon>
        <taxon>Lophotrochozoa</taxon>
        <taxon>Annelida</taxon>
        <taxon>Clitellata</taxon>
        <taxon>Hirudinea</taxon>
        <taxon>Rhynchobdellida</taxon>
        <taxon>Glossiphoniidae</taxon>
        <taxon>Helobdella</taxon>
    </lineage>
</organism>
<evidence type="ECO:0000256" key="8">
    <source>
        <dbReference type="SAM" id="Phobius"/>
    </source>
</evidence>
<dbReference type="GeneID" id="20198275"/>
<reference evidence="10 12" key="2">
    <citation type="journal article" date="2013" name="Nature">
        <title>Insights into bilaterian evolution from three spiralian genomes.</title>
        <authorList>
            <person name="Simakov O."/>
            <person name="Marletaz F."/>
            <person name="Cho S.J."/>
            <person name="Edsinger-Gonzales E."/>
            <person name="Havlak P."/>
            <person name="Hellsten U."/>
            <person name="Kuo D.H."/>
            <person name="Larsson T."/>
            <person name="Lv J."/>
            <person name="Arendt D."/>
            <person name="Savage R."/>
            <person name="Osoegawa K."/>
            <person name="de Jong P."/>
            <person name="Grimwood J."/>
            <person name="Chapman J.A."/>
            <person name="Shapiro H."/>
            <person name="Aerts A."/>
            <person name="Otillar R.P."/>
            <person name="Terry A.Y."/>
            <person name="Boore J.L."/>
            <person name="Grigoriev I.V."/>
            <person name="Lindberg D.R."/>
            <person name="Seaver E.C."/>
            <person name="Weisblat D.A."/>
            <person name="Putnam N.H."/>
            <person name="Rokhsar D.S."/>
        </authorList>
    </citation>
    <scope>NUCLEOTIDE SEQUENCE</scope>
</reference>
<dbReference type="InterPro" id="IPR017452">
    <property type="entry name" value="GPCR_Rhodpsn_7TM"/>
</dbReference>
<reference evidence="11" key="3">
    <citation type="submission" date="2015-06" db="UniProtKB">
        <authorList>
            <consortium name="EnsemblMetazoa"/>
        </authorList>
    </citation>
    <scope>IDENTIFICATION</scope>
</reference>
<dbReference type="AlphaFoldDB" id="T1ENX5"/>
<dbReference type="OrthoDB" id="10037617at2759"/>
<evidence type="ECO:0000259" key="9">
    <source>
        <dbReference type="PROSITE" id="PS50262"/>
    </source>
</evidence>
<evidence type="ECO:0000256" key="1">
    <source>
        <dbReference type="ARBA" id="ARBA00004100"/>
    </source>
</evidence>
<dbReference type="GO" id="GO:0016020">
    <property type="term" value="C:membrane"/>
    <property type="evidence" value="ECO:0007669"/>
    <property type="project" value="UniProtKB-SubCell"/>
</dbReference>
<dbReference type="EnsemblMetazoa" id="HelroT159354">
    <property type="protein sequence ID" value="HelroP159354"/>
    <property type="gene ID" value="HelroG159354"/>
</dbReference>
<evidence type="ECO:0000256" key="7">
    <source>
        <dbReference type="ARBA" id="ARBA00032251"/>
    </source>
</evidence>
<evidence type="ECO:0000313" key="12">
    <source>
        <dbReference type="Proteomes" id="UP000015101"/>
    </source>
</evidence>
<evidence type="ECO:0000256" key="3">
    <source>
        <dbReference type="ARBA" id="ARBA00018873"/>
    </source>
</evidence>
<evidence type="ECO:0000256" key="6">
    <source>
        <dbReference type="ARBA" id="ARBA00023136"/>
    </source>
</evidence>
<name>T1ENX5_HELRO</name>
<dbReference type="RefSeq" id="XP_009009490.1">
    <property type="nucleotide sequence ID" value="XM_009011242.1"/>
</dbReference>
<feature type="transmembrane region" description="Helical" evidence="8">
    <location>
        <begin position="235"/>
        <end position="259"/>
    </location>
</feature>
<dbReference type="PANTHER" id="PTHR46061">
    <property type="entry name" value="THYROTROPIN-RELEASING HORMONE RECEPTOR"/>
    <property type="match status" value="1"/>
</dbReference>
<proteinExistence type="predicted"/>
<dbReference type="OMA" id="MRNIAIP"/>
<dbReference type="PRINTS" id="PR00237">
    <property type="entry name" value="GPCRRHODOPSN"/>
</dbReference>
<comment type="function">
    <text evidence="1">Receptor for thyrotropin-releasing hormone (TRH). Upon ligand binding, this G-protein-coupled receptor triggers activation of the phosphatidylinositol (IP3)-calcium-protein kinase C (PKC) pathway.</text>
</comment>
<gene>
    <name evidence="11" type="primary">20198275</name>
    <name evidence="10" type="ORF">HELRODRAFT_159354</name>
</gene>
<evidence type="ECO:0000256" key="2">
    <source>
        <dbReference type="ARBA" id="ARBA00004370"/>
    </source>
</evidence>
<keyword evidence="4 8" id="KW-0812">Transmembrane</keyword>
<dbReference type="Pfam" id="PF00001">
    <property type="entry name" value="7tm_1"/>
    <property type="match status" value="1"/>
</dbReference>
<sequence length="335" mass="37617">MVDNYENDLTKFIAIIFPLKAHMICSRKRIFPVIFIVWFFSFLSSSPIIIYNVLTPPMPPSFVSRCQIIIPGQYGMALYKLLEMIIFFFFPVFLQIFLYGIVAKKLYTSSMALHKTPRIIINPDQRNPSFSLLNKATTSFTMATLPNANSADSKHRLSAFELAKAPSVGSLSTSSNCNFSTTFGKKKKIPETIKSRKEVIKMLVASVLIYFFSYLPQQVLSLHKMATGNDLKVSWSYFVFAMTLSYVNSASNPVLYAIFSQKFRSKFKLLLTCRKGVTTSNNCVTNIHSINTTISRRSTSAGLPNVASNTMGSNMTLDKNYFANAHYGQSVSTAQ</sequence>
<comment type="subcellular location">
    <subcellularLocation>
        <location evidence="2">Membrane</location>
    </subcellularLocation>
</comment>
<dbReference type="EMBL" id="KB095811">
    <property type="protein sequence ID" value="ESO12770.1"/>
    <property type="molecule type" value="Genomic_DNA"/>
</dbReference>
<dbReference type="EMBL" id="AMQM01000233">
    <property type="status" value="NOT_ANNOTATED_CDS"/>
    <property type="molecule type" value="Genomic_DNA"/>
</dbReference>
<feature type="transmembrane region" description="Helical" evidence="8">
    <location>
        <begin position="30"/>
        <end position="54"/>
    </location>
</feature>
<evidence type="ECO:0000256" key="5">
    <source>
        <dbReference type="ARBA" id="ARBA00022989"/>
    </source>
</evidence>